<organism evidence="6 7">
    <name type="scientific">Nocardioides marinisabuli</name>
    <dbReference type="NCBI Taxonomy" id="419476"/>
    <lineage>
        <taxon>Bacteria</taxon>
        <taxon>Bacillati</taxon>
        <taxon>Actinomycetota</taxon>
        <taxon>Actinomycetes</taxon>
        <taxon>Propionibacteriales</taxon>
        <taxon>Nocardioidaceae</taxon>
        <taxon>Nocardioides</taxon>
    </lineage>
</organism>
<dbReference type="PRINTS" id="PR00455">
    <property type="entry name" value="HTHTETR"/>
</dbReference>
<dbReference type="EMBL" id="JACCBE010000001">
    <property type="protein sequence ID" value="NYD56626.1"/>
    <property type="molecule type" value="Genomic_DNA"/>
</dbReference>
<sequence>MPSPAISSHQPGTPAGPSQRFVDAALDLFLEHGYNGTSLAMIGDRLGVSKAAVTYHFRSKEELLAAVVGPAFTDLAQLLDEVEAVRRESARRREALHAYIDYLIRQRQVAAWLSRDVAAMTHPVVVEPAMALSGRIDALLVADRDEPLGRIWGAAITQALTGPILSEIPVSDDELRLQLEGIGETLLRGYQTARRRAAEPTD</sequence>
<dbReference type="AlphaFoldDB" id="A0A7Y9EZJ3"/>
<evidence type="ECO:0000313" key="7">
    <source>
        <dbReference type="Proteomes" id="UP000516957"/>
    </source>
</evidence>
<dbReference type="SUPFAM" id="SSF46689">
    <property type="entry name" value="Homeodomain-like"/>
    <property type="match status" value="1"/>
</dbReference>
<dbReference type="RefSeq" id="WP_179614502.1">
    <property type="nucleotide sequence ID" value="NZ_CP059163.1"/>
</dbReference>
<dbReference type="InterPro" id="IPR023772">
    <property type="entry name" value="DNA-bd_HTH_TetR-type_CS"/>
</dbReference>
<evidence type="ECO:0000256" key="3">
    <source>
        <dbReference type="ARBA" id="ARBA00023163"/>
    </source>
</evidence>
<keyword evidence="2 4" id="KW-0238">DNA-binding</keyword>
<dbReference type="GO" id="GO:0003700">
    <property type="term" value="F:DNA-binding transcription factor activity"/>
    <property type="evidence" value="ECO:0007669"/>
    <property type="project" value="TreeGrafter"/>
</dbReference>
<feature type="domain" description="HTH tetR-type" evidence="5">
    <location>
        <begin position="15"/>
        <end position="75"/>
    </location>
</feature>
<evidence type="ECO:0000259" key="5">
    <source>
        <dbReference type="PROSITE" id="PS50977"/>
    </source>
</evidence>
<dbReference type="PANTHER" id="PTHR30055:SF234">
    <property type="entry name" value="HTH-TYPE TRANSCRIPTIONAL REGULATOR BETI"/>
    <property type="match status" value="1"/>
</dbReference>
<dbReference type="InterPro" id="IPR050109">
    <property type="entry name" value="HTH-type_TetR-like_transc_reg"/>
</dbReference>
<dbReference type="GO" id="GO:0000976">
    <property type="term" value="F:transcription cis-regulatory region binding"/>
    <property type="evidence" value="ECO:0007669"/>
    <property type="project" value="TreeGrafter"/>
</dbReference>
<reference evidence="6 7" key="1">
    <citation type="submission" date="2020-07" db="EMBL/GenBank/DDBJ databases">
        <title>Sequencing the genomes of 1000 actinobacteria strains.</title>
        <authorList>
            <person name="Klenk H.-P."/>
        </authorList>
    </citation>
    <scope>NUCLEOTIDE SEQUENCE [LARGE SCALE GENOMIC DNA]</scope>
    <source>
        <strain evidence="6 7">DSM 18965</strain>
    </source>
</reference>
<dbReference type="Gene3D" id="1.10.357.10">
    <property type="entry name" value="Tetracycline Repressor, domain 2"/>
    <property type="match status" value="1"/>
</dbReference>
<keyword evidence="3" id="KW-0804">Transcription</keyword>
<accession>A0A7Y9EZJ3</accession>
<name>A0A7Y9EZJ3_9ACTN</name>
<proteinExistence type="predicted"/>
<evidence type="ECO:0000256" key="4">
    <source>
        <dbReference type="PROSITE-ProRule" id="PRU00335"/>
    </source>
</evidence>
<evidence type="ECO:0000256" key="2">
    <source>
        <dbReference type="ARBA" id="ARBA00023125"/>
    </source>
</evidence>
<keyword evidence="7" id="KW-1185">Reference proteome</keyword>
<dbReference type="Proteomes" id="UP000516957">
    <property type="component" value="Unassembled WGS sequence"/>
</dbReference>
<dbReference type="Pfam" id="PF00440">
    <property type="entry name" value="TetR_N"/>
    <property type="match status" value="1"/>
</dbReference>
<gene>
    <name evidence="6" type="ORF">BKA08_000864</name>
</gene>
<evidence type="ECO:0000256" key="1">
    <source>
        <dbReference type="ARBA" id="ARBA00023015"/>
    </source>
</evidence>
<dbReference type="PROSITE" id="PS01081">
    <property type="entry name" value="HTH_TETR_1"/>
    <property type="match status" value="1"/>
</dbReference>
<dbReference type="PANTHER" id="PTHR30055">
    <property type="entry name" value="HTH-TYPE TRANSCRIPTIONAL REGULATOR RUTR"/>
    <property type="match status" value="1"/>
</dbReference>
<keyword evidence="1" id="KW-0805">Transcription regulation</keyword>
<comment type="caution">
    <text evidence="6">The sequence shown here is derived from an EMBL/GenBank/DDBJ whole genome shotgun (WGS) entry which is preliminary data.</text>
</comment>
<dbReference type="PROSITE" id="PS50977">
    <property type="entry name" value="HTH_TETR_2"/>
    <property type="match status" value="1"/>
</dbReference>
<protein>
    <submittedName>
        <fullName evidence="6">AcrR family transcriptional regulator</fullName>
    </submittedName>
</protein>
<feature type="DNA-binding region" description="H-T-H motif" evidence="4">
    <location>
        <begin position="38"/>
        <end position="57"/>
    </location>
</feature>
<dbReference type="InterPro" id="IPR001647">
    <property type="entry name" value="HTH_TetR"/>
</dbReference>
<evidence type="ECO:0000313" key="6">
    <source>
        <dbReference type="EMBL" id="NYD56626.1"/>
    </source>
</evidence>
<dbReference type="InterPro" id="IPR009057">
    <property type="entry name" value="Homeodomain-like_sf"/>
</dbReference>